<proteinExistence type="predicted"/>
<comment type="caution">
    <text evidence="2">The sequence shown here is derived from an EMBL/GenBank/DDBJ whole genome shotgun (WGS) entry which is preliminary data.</text>
</comment>
<evidence type="ECO:0000313" key="3">
    <source>
        <dbReference type="Proteomes" id="UP001239445"/>
    </source>
</evidence>
<protein>
    <submittedName>
        <fullName evidence="2">Uncharacterized protein</fullName>
    </submittedName>
</protein>
<feature type="region of interest" description="Disordered" evidence="1">
    <location>
        <begin position="1"/>
        <end position="47"/>
    </location>
</feature>
<accession>A0AAJ0BQG5</accession>
<organism evidence="2 3">
    <name type="scientific">Echria macrotheca</name>
    <dbReference type="NCBI Taxonomy" id="438768"/>
    <lineage>
        <taxon>Eukaryota</taxon>
        <taxon>Fungi</taxon>
        <taxon>Dikarya</taxon>
        <taxon>Ascomycota</taxon>
        <taxon>Pezizomycotina</taxon>
        <taxon>Sordariomycetes</taxon>
        <taxon>Sordariomycetidae</taxon>
        <taxon>Sordariales</taxon>
        <taxon>Schizotheciaceae</taxon>
        <taxon>Echria</taxon>
    </lineage>
</organism>
<name>A0AAJ0BQG5_9PEZI</name>
<reference evidence="2" key="1">
    <citation type="submission" date="2023-06" db="EMBL/GenBank/DDBJ databases">
        <title>Genome-scale phylogeny and comparative genomics of the fungal order Sordariales.</title>
        <authorList>
            <consortium name="Lawrence Berkeley National Laboratory"/>
            <person name="Hensen N."/>
            <person name="Bonometti L."/>
            <person name="Westerberg I."/>
            <person name="Brannstrom I.O."/>
            <person name="Guillou S."/>
            <person name="Cros-Aarteil S."/>
            <person name="Calhoun S."/>
            <person name="Haridas S."/>
            <person name="Kuo A."/>
            <person name="Mondo S."/>
            <person name="Pangilinan J."/>
            <person name="Riley R."/>
            <person name="Labutti K."/>
            <person name="Andreopoulos B."/>
            <person name="Lipzen A."/>
            <person name="Chen C."/>
            <person name="Yanf M."/>
            <person name="Daum C."/>
            <person name="Ng V."/>
            <person name="Clum A."/>
            <person name="Steindorff A."/>
            <person name="Ohm R."/>
            <person name="Martin F."/>
            <person name="Silar P."/>
            <person name="Natvig D."/>
            <person name="Lalanne C."/>
            <person name="Gautier V."/>
            <person name="Ament-Velasquez S.L."/>
            <person name="Kruys A."/>
            <person name="Hutchinson M.I."/>
            <person name="Powell A.J."/>
            <person name="Barry K."/>
            <person name="Miller A.N."/>
            <person name="Grigoriev I.V."/>
            <person name="Debuchy R."/>
            <person name="Gladieux P."/>
            <person name="Thoren M.H."/>
            <person name="Johannesson H."/>
        </authorList>
    </citation>
    <scope>NUCLEOTIDE SEQUENCE</scope>
    <source>
        <strain evidence="2">PSN4</strain>
    </source>
</reference>
<gene>
    <name evidence="2" type="ORF">QBC47DRAFT_2059</name>
</gene>
<evidence type="ECO:0000256" key="1">
    <source>
        <dbReference type="SAM" id="MobiDB-lite"/>
    </source>
</evidence>
<sequence>MKGELISNEGRHDMQRWQLTLDSRIGPPSSRPSKPQNLRSGEDRNESVASDWVPASLLPRAAFQTPSLADDWTAGYVTAPGFRFKPPEPAVGHVGGIVGRVDCSSHWAAASGQLWPLRLGRLTGPWLSGWPRRWCATLKTDPPVGQFWLPRVLALWRWRTVVRAALVACGCRASALGPRADFGRVRFSVETVHLAFAGLTMGPFRDGIPRRRDGGSGWMTSFCDNAG</sequence>
<evidence type="ECO:0000313" key="2">
    <source>
        <dbReference type="EMBL" id="KAK1760191.1"/>
    </source>
</evidence>
<dbReference type="EMBL" id="MU839827">
    <property type="protein sequence ID" value="KAK1760191.1"/>
    <property type="molecule type" value="Genomic_DNA"/>
</dbReference>
<feature type="compositionally biased region" description="Basic and acidic residues" evidence="1">
    <location>
        <begin position="1"/>
        <end position="15"/>
    </location>
</feature>
<dbReference type="Proteomes" id="UP001239445">
    <property type="component" value="Unassembled WGS sequence"/>
</dbReference>
<keyword evidence="3" id="KW-1185">Reference proteome</keyword>
<dbReference type="AlphaFoldDB" id="A0AAJ0BQG5"/>